<dbReference type="EMBL" id="CP069114">
    <property type="protein sequence ID" value="QSS64001.1"/>
    <property type="molecule type" value="Genomic_DNA"/>
</dbReference>
<dbReference type="Proteomes" id="UP000663671">
    <property type="component" value="Chromosome 1"/>
</dbReference>
<accession>A0A8A1MDJ9</accession>
<evidence type="ECO:0000313" key="2">
    <source>
        <dbReference type="Proteomes" id="UP000663671"/>
    </source>
</evidence>
<gene>
    <name evidence="1" type="ORF">I7I51_01062</name>
</gene>
<evidence type="ECO:0000313" key="1">
    <source>
        <dbReference type="EMBL" id="QSS64001.1"/>
    </source>
</evidence>
<organism evidence="1 2">
    <name type="scientific">Ajellomyces capsulatus</name>
    <name type="common">Darling's disease fungus</name>
    <name type="synonym">Histoplasma capsulatum</name>
    <dbReference type="NCBI Taxonomy" id="5037"/>
    <lineage>
        <taxon>Eukaryota</taxon>
        <taxon>Fungi</taxon>
        <taxon>Dikarya</taxon>
        <taxon>Ascomycota</taxon>
        <taxon>Pezizomycotina</taxon>
        <taxon>Eurotiomycetes</taxon>
        <taxon>Eurotiomycetidae</taxon>
        <taxon>Onygenales</taxon>
        <taxon>Ajellomycetaceae</taxon>
        <taxon>Histoplasma</taxon>
    </lineage>
</organism>
<sequence>MANNQTLLNYLMVAPPALPTPNTNKAPNTRNPNYNWGDTNSVALTLTSGVDCIVRCELASSPLHLILQTCFLLLLRVILMMQQLSSTLPTDIAFFQAGSESNSSPNRCPGDLKVSWKWECVCRDEQVAVQSFQQLQFQTQSSYTPSFQCHSKYFGCSWRLNYPGTAVVCDAR</sequence>
<dbReference type="AlphaFoldDB" id="A0A8A1MDJ9"/>
<name>A0A8A1MDJ9_AJECA</name>
<dbReference type="VEuPathDB" id="FungiDB:I7I51_01062"/>
<proteinExistence type="predicted"/>
<protein>
    <submittedName>
        <fullName evidence="1">Uncharacterized protein</fullName>
    </submittedName>
</protein>
<reference evidence="1" key="1">
    <citation type="submission" date="2021-01" db="EMBL/GenBank/DDBJ databases">
        <title>Chromosome-level genome assembly of a human fungal pathogen reveals clustering of transcriptionally co-regulated genes.</title>
        <authorList>
            <person name="Voorhies M."/>
            <person name="Cohen S."/>
            <person name="Shea T.P."/>
            <person name="Petrus S."/>
            <person name="Munoz J.F."/>
            <person name="Poplawski S."/>
            <person name="Goldman W.E."/>
            <person name="Michael T."/>
            <person name="Cuomo C.A."/>
            <person name="Sil A."/>
            <person name="Beyhan S."/>
        </authorList>
    </citation>
    <scope>NUCLEOTIDE SEQUENCE</scope>
    <source>
        <strain evidence="1">WU24</strain>
    </source>
</reference>